<keyword evidence="4" id="KW-1185">Reference proteome</keyword>
<reference evidence="4" key="1">
    <citation type="journal article" date="2014" name="Proc. Natl. Acad. Sci. U.S.A.">
        <title>Extensive sampling of basidiomycete genomes demonstrates inadequacy of the white-rot/brown-rot paradigm for wood decay fungi.</title>
        <authorList>
            <person name="Riley R."/>
            <person name="Salamov A.A."/>
            <person name="Brown D.W."/>
            <person name="Nagy L.G."/>
            <person name="Floudas D."/>
            <person name="Held B.W."/>
            <person name="Levasseur A."/>
            <person name="Lombard V."/>
            <person name="Morin E."/>
            <person name="Otillar R."/>
            <person name="Lindquist E.A."/>
            <person name="Sun H."/>
            <person name="LaButti K.M."/>
            <person name="Schmutz J."/>
            <person name="Jabbour D."/>
            <person name="Luo H."/>
            <person name="Baker S.E."/>
            <person name="Pisabarro A.G."/>
            <person name="Walton J.D."/>
            <person name="Blanchette R.A."/>
            <person name="Henrissat B."/>
            <person name="Martin F."/>
            <person name="Cullen D."/>
            <person name="Hibbett D.S."/>
            <person name="Grigoriev I.V."/>
        </authorList>
    </citation>
    <scope>NUCLEOTIDE SEQUENCE [LARGE SCALE GENOMIC DNA]</scope>
    <source>
        <strain evidence="4">MUCL 33604</strain>
    </source>
</reference>
<dbReference type="EMBL" id="KL197716">
    <property type="protein sequence ID" value="KDQ59353.1"/>
    <property type="molecule type" value="Genomic_DNA"/>
</dbReference>
<proteinExistence type="predicted"/>
<feature type="coiled-coil region" evidence="1">
    <location>
        <begin position="158"/>
        <end position="185"/>
    </location>
</feature>
<name>A0A067PX06_9AGAM</name>
<evidence type="ECO:0000313" key="4">
    <source>
        <dbReference type="Proteomes" id="UP000027265"/>
    </source>
</evidence>
<dbReference type="HOGENOM" id="CLU_1454633_0_0_1"/>
<evidence type="ECO:0000313" key="3">
    <source>
        <dbReference type="EMBL" id="KDQ59353.1"/>
    </source>
</evidence>
<protein>
    <submittedName>
        <fullName evidence="3">Uncharacterized protein</fullName>
    </submittedName>
</protein>
<feature type="region of interest" description="Disordered" evidence="2">
    <location>
        <begin position="1"/>
        <end position="41"/>
    </location>
</feature>
<dbReference type="Proteomes" id="UP000027265">
    <property type="component" value="Unassembled WGS sequence"/>
</dbReference>
<dbReference type="InParanoid" id="A0A067PX06"/>
<keyword evidence="1" id="KW-0175">Coiled coil</keyword>
<organism evidence="3 4">
    <name type="scientific">Jaapia argillacea MUCL 33604</name>
    <dbReference type="NCBI Taxonomy" id="933084"/>
    <lineage>
        <taxon>Eukaryota</taxon>
        <taxon>Fungi</taxon>
        <taxon>Dikarya</taxon>
        <taxon>Basidiomycota</taxon>
        <taxon>Agaricomycotina</taxon>
        <taxon>Agaricomycetes</taxon>
        <taxon>Agaricomycetidae</taxon>
        <taxon>Jaapiales</taxon>
        <taxon>Jaapiaceae</taxon>
        <taxon>Jaapia</taxon>
    </lineage>
</organism>
<dbReference type="AlphaFoldDB" id="A0A067PX06"/>
<evidence type="ECO:0000256" key="2">
    <source>
        <dbReference type="SAM" id="MobiDB-lite"/>
    </source>
</evidence>
<accession>A0A067PX06</accession>
<evidence type="ECO:0000256" key="1">
    <source>
        <dbReference type="SAM" id="Coils"/>
    </source>
</evidence>
<sequence length="186" mass="20541">MPDTAAVEQDSCPPSPDRGDDMGTHNGMHLRSLSMDRGSPRLPCDRSLTPLDVRRFTDKSTRWELHAPTNLILHAPAANCYPCDTYYQHYSHAVNGSNPSLVTVLRGHASQHEKYICEAAACAVAKFASLSDMFTPATHSAIHATHQDEQTRALATENSELRASLALLEERIAELESGMDDGRERR</sequence>
<gene>
    <name evidence="3" type="ORF">JAAARDRAFT_192855</name>
</gene>